<dbReference type="Gene3D" id="3.30.920.90">
    <property type="match status" value="1"/>
</dbReference>
<keyword evidence="4" id="KW-1185">Reference proteome</keyword>
<evidence type="ECO:0000313" key="4">
    <source>
        <dbReference type="Proteomes" id="UP000695264"/>
    </source>
</evidence>
<organism evidence="3 4">
    <name type="scientific">Streptomyces zingiberis</name>
    <dbReference type="NCBI Taxonomy" id="2053010"/>
    <lineage>
        <taxon>Bacteria</taxon>
        <taxon>Bacillati</taxon>
        <taxon>Actinomycetota</taxon>
        <taxon>Actinomycetes</taxon>
        <taxon>Kitasatosporales</taxon>
        <taxon>Streptomycetaceae</taxon>
        <taxon>Streptomyces</taxon>
    </lineage>
</organism>
<gene>
    <name evidence="3" type="ORF">HCK00_15355</name>
</gene>
<dbReference type="RefSeq" id="WP_168102500.1">
    <property type="nucleotide sequence ID" value="NZ_JAATEN010000010.1"/>
</dbReference>
<dbReference type="Proteomes" id="UP000695264">
    <property type="component" value="Unassembled WGS sequence"/>
</dbReference>
<evidence type="ECO:0000256" key="1">
    <source>
        <dbReference type="SAM" id="Coils"/>
    </source>
</evidence>
<evidence type="ECO:0000259" key="2">
    <source>
        <dbReference type="Pfam" id="PF12102"/>
    </source>
</evidence>
<reference evidence="3 4" key="1">
    <citation type="submission" date="2020-03" db="EMBL/GenBank/DDBJ databases">
        <title>WGS of actinomycetes isolated from Thailand.</title>
        <authorList>
            <person name="Thawai C."/>
        </authorList>
    </citation>
    <scope>NUCLEOTIDE SEQUENCE [LARGE SCALE GENOMIC DNA]</scope>
    <source>
        <strain evidence="3 4">PLAI 1-29</strain>
    </source>
</reference>
<name>A0ABX1C1U4_9ACTN</name>
<sequence>MDLHDLFVQIAATYDRKDGTRTGVFAQDLLRSVHKELRAVVPAGLEIAGYGGQGYANTTPWIGVFDPDVTRNPKEDLYLAYIFSTDLESVTLTLQQGVTQLTDELNKGEELRARLERNAQRLRKKLPQEIIKSWHDEPQFKERRWRARAYESANVAARRYLIKSLPPEVTLRRDLWSMAEILQYAASVEKSLWYWDPPTDGTQLEVEYQGGHKEIVDQQGDLLENFRPKNDGDYIAKVSEKHQTRERRHETLISEFGPYIAERGFTPITEGMHPRDLVLRRGSSEWLVEAKVVRRGNPTKAAREALAQLFEYRHFLYGEAGSKPHLLALFTEDVGVFAEYLETHGVASVWKTLDGWSGSPMAVHEGIVTQPLPSQPTSG</sequence>
<feature type="domain" description="Type IV methyl-directed restriction enzyme EcoKMcrB subunit DNA-binding" evidence="2">
    <location>
        <begin position="24"/>
        <end position="183"/>
    </location>
</feature>
<dbReference type="Pfam" id="PF12102">
    <property type="entry name" value="MrcB_N"/>
    <property type="match status" value="1"/>
</dbReference>
<dbReference type="EMBL" id="JAATEN010000010">
    <property type="protein sequence ID" value="NJQ01872.1"/>
    <property type="molecule type" value="Genomic_DNA"/>
</dbReference>
<dbReference type="InterPro" id="IPR021961">
    <property type="entry name" value="McrB_DNA-bd"/>
</dbReference>
<evidence type="ECO:0000313" key="3">
    <source>
        <dbReference type="EMBL" id="NJQ01872.1"/>
    </source>
</evidence>
<comment type="caution">
    <text evidence="3">The sequence shown here is derived from an EMBL/GenBank/DDBJ whole genome shotgun (WGS) entry which is preliminary data.</text>
</comment>
<proteinExistence type="predicted"/>
<keyword evidence="1" id="KW-0175">Coiled coil</keyword>
<feature type="coiled-coil region" evidence="1">
    <location>
        <begin position="98"/>
        <end position="132"/>
    </location>
</feature>
<protein>
    <submittedName>
        <fullName evidence="3">DUF3578 domain-containing protein</fullName>
    </submittedName>
</protein>
<accession>A0ABX1C1U4</accession>